<name>A0ABN5Z3W1_9MYCO</name>
<gene>
    <name evidence="1" type="ORF">MAUB_58250</name>
</gene>
<evidence type="ECO:0000313" key="1">
    <source>
        <dbReference type="EMBL" id="BBX87952.1"/>
    </source>
</evidence>
<organism evidence="1 2">
    <name type="scientific">Mycolicibacterium aubagnense</name>
    <dbReference type="NCBI Taxonomy" id="319707"/>
    <lineage>
        <taxon>Bacteria</taxon>
        <taxon>Bacillati</taxon>
        <taxon>Actinomycetota</taxon>
        <taxon>Actinomycetes</taxon>
        <taxon>Mycobacteriales</taxon>
        <taxon>Mycobacteriaceae</taxon>
        <taxon>Mycolicibacterium</taxon>
    </lineage>
</organism>
<dbReference type="EMBL" id="AP022577">
    <property type="protein sequence ID" value="BBX87952.1"/>
    <property type="molecule type" value="Genomic_DNA"/>
</dbReference>
<sequence length="110" mass="11619">MRWIPESTTLELTARNVQALLDKLDDPVSARTLVSPCGAVTVTATETPGAAEAAARPGTVPLTHSQLQELAVEGAEVRVAAVRVISVTDADHYSDRAAGVVYMPTSGEYR</sequence>
<proteinExistence type="predicted"/>
<protein>
    <submittedName>
        <fullName evidence="1">Uncharacterized protein</fullName>
    </submittedName>
</protein>
<evidence type="ECO:0000313" key="2">
    <source>
        <dbReference type="Proteomes" id="UP000465609"/>
    </source>
</evidence>
<reference evidence="1 2" key="1">
    <citation type="journal article" date="2019" name="Emerg. Microbes Infect.">
        <title>Comprehensive subspecies identification of 175 nontuberculous mycobacteria species based on 7547 genomic profiles.</title>
        <authorList>
            <person name="Matsumoto Y."/>
            <person name="Kinjo T."/>
            <person name="Motooka D."/>
            <person name="Nabeya D."/>
            <person name="Jung N."/>
            <person name="Uechi K."/>
            <person name="Horii T."/>
            <person name="Iida T."/>
            <person name="Fujita J."/>
            <person name="Nakamura S."/>
        </authorList>
    </citation>
    <scope>NUCLEOTIDE SEQUENCE [LARGE SCALE GENOMIC DNA]</scope>
    <source>
        <strain evidence="1 2">JCM 15296</strain>
    </source>
</reference>
<dbReference type="RefSeq" id="WP_138230376.1">
    <property type="nucleotide sequence ID" value="NZ_AP022577.1"/>
</dbReference>
<keyword evidence="2" id="KW-1185">Reference proteome</keyword>
<accession>A0ABN5Z3W1</accession>
<dbReference type="Proteomes" id="UP000465609">
    <property type="component" value="Chromosome"/>
</dbReference>